<name>A0A817BEE7_BRANA</name>
<protein>
    <submittedName>
        <fullName evidence="1">(rape) hypothetical protein</fullName>
    </submittedName>
</protein>
<reference evidence="1" key="1">
    <citation type="submission" date="2021-01" db="EMBL/GenBank/DDBJ databases">
        <authorList>
            <consortium name="Genoscope - CEA"/>
            <person name="William W."/>
        </authorList>
    </citation>
    <scope>NUCLEOTIDE SEQUENCE</scope>
</reference>
<organism evidence="1">
    <name type="scientific">Brassica napus</name>
    <name type="common">Rape</name>
    <dbReference type="NCBI Taxonomy" id="3708"/>
    <lineage>
        <taxon>Eukaryota</taxon>
        <taxon>Viridiplantae</taxon>
        <taxon>Streptophyta</taxon>
        <taxon>Embryophyta</taxon>
        <taxon>Tracheophyta</taxon>
        <taxon>Spermatophyta</taxon>
        <taxon>Magnoliopsida</taxon>
        <taxon>eudicotyledons</taxon>
        <taxon>Gunneridae</taxon>
        <taxon>Pentapetalae</taxon>
        <taxon>rosids</taxon>
        <taxon>malvids</taxon>
        <taxon>Brassicales</taxon>
        <taxon>Brassicaceae</taxon>
        <taxon>Brassiceae</taxon>
        <taxon>Brassica</taxon>
    </lineage>
</organism>
<proteinExistence type="predicted"/>
<evidence type="ECO:0000313" key="1">
    <source>
        <dbReference type="EMBL" id="CAF2350876.1"/>
    </source>
</evidence>
<accession>A0A817BEE7</accession>
<dbReference type="Proteomes" id="UP001295469">
    <property type="component" value="Chromosome A10"/>
</dbReference>
<dbReference type="EMBL" id="HG994364">
    <property type="protein sequence ID" value="CAF2350876.1"/>
    <property type="molecule type" value="Genomic_DNA"/>
</dbReference>
<sequence>MGSFKRRTCLLMQILYQPPVQEQTLGHRHRKKLIFSLYLKLLAQFLQLLRRLIFLHLRKQLHAQKPRFLNLSRSPLQALLTHLLQFLWKILMDLTLLVPSLLTRLQFLQVHRLQFYMRVQQAPQAQCLWQTQSHSSCRRRILSK</sequence>
<dbReference type="AlphaFoldDB" id="A0A817BEE7"/>
<gene>
    <name evidence="1" type="ORF">DARMORV10_A10P26010.1</name>
</gene>